<name>A0A0G1GR60_9BACT</name>
<evidence type="ECO:0000256" key="7">
    <source>
        <dbReference type="PIRNR" id="PIRNR000194"/>
    </source>
</evidence>
<gene>
    <name evidence="9" type="ORF">UW22_C0032G0013</name>
</gene>
<evidence type="ECO:0000256" key="1">
    <source>
        <dbReference type="ARBA" id="ARBA00004903"/>
    </source>
</evidence>
<dbReference type="UniPathway" id="UPA00077">
    <property type="reaction ID" value="UER00158"/>
</dbReference>
<evidence type="ECO:0000256" key="5">
    <source>
        <dbReference type="ARBA" id="ARBA00022857"/>
    </source>
</evidence>
<dbReference type="EMBL" id="LCHM01000032">
    <property type="protein sequence ID" value="KKT37050.1"/>
    <property type="molecule type" value="Genomic_DNA"/>
</dbReference>
<keyword evidence="4 7" id="KW-0554">One-carbon metabolism</keyword>
<dbReference type="PANTHER" id="PTHR48069:SF3">
    <property type="entry name" value="DIHYDROFOLATE REDUCTASE"/>
    <property type="match status" value="1"/>
</dbReference>
<comment type="pathway">
    <text evidence="1 7">Cofactor biosynthesis; tetrahydrofolate biosynthesis; 5,6,7,8-tetrahydrofolate from 7,8-dihydrofolate: step 1/1.</text>
</comment>
<dbReference type="PANTHER" id="PTHR48069">
    <property type="entry name" value="DIHYDROFOLATE REDUCTASE"/>
    <property type="match status" value="1"/>
</dbReference>
<comment type="caution">
    <text evidence="9">The sequence shown here is derived from an EMBL/GenBank/DDBJ whole genome shotgun (WGS) entry which is preliminary data.</text>
</comment>
<dbReference type="InterPro" id="IPR001796">
    <property type="entry name" value="DHFR_dom"/>
</dbReference>
<evidence type="ECO:0000259" key="8">
    <source>
        <dbReference type="PROSITE" id="PS51330"/>
    </source>
</evidence>
<feature type="domain" description="DHFR" evidence="8">
    <location>
        <begin position="4"/>
        <end position="164"/>
    </location>
</feature>
<dbReference type="GO" id="GO:0005829">
    <property type="term" value="C:cytosol"/>
    <property type="evidence" value="ECO:0007669"/>
    <property type="project" value="TreeGrafter"/>
</dbReference>
<comment type="function">
    <text evidence="7">Key enzyme in folate metabolism. Catalyzes an essential reaction for de novo glycine and purine synthesis, and for DNA precursor synthesis.</text>
</comment>
<dbReference type="GO" id="GO:0046655">
    <property type="term" value="P:folic acid metabolic process"/>
    <property type="evidence" value="ECO:0007669"/>
    <property type="project" value="TreeGrafter"/>
</dbReference>
<evidence type="ECO:0000256" key="3">
    <source>
        <dbReference type="ARBA" id="ARBA00012856"/>
    </source>
</evidence>
<dbReference type="GO" id="GO:0004146">
    <property type="term" value="F:dihydrofolate reductase activity"/>
    <property type="evidence" value="ECO:0007669"/>
    <property type="project" value="UniProtKB-EC"/>
</dbReference>
<dbReference type="PRINTS" id="PR00070">
    <property type="entry name" value="DHFR"/>
</dbReference>
<dbReference type="GO" id="GO:0046654">
    <property type="term" value="P:tetrahydrofolate biosynthetic process"/>
    <property type="evidence" value="ECO:0007669"/>
    <property type="project" value="UniProtKB-UniPathway"/>
</dbReference>
<comment type="similarity">
    <text evidence="2 7">Belongs to the dihydrofolate reductase family.</text>
</comment>
<dbReference type="SUPFAM" id="SSF53597">
    <property type="entry name" value="Dihydrofolate reductase-like"/>
    <property type="match status" value="1"/>
</dbReference>
<organism evidence="9 10">
    <name type="scientific">Candidatus Gottesmanbacteria bacterium GW2011_GWB1_44_11c</name>
    <dbReference type="NCBI Taxonomy" id="1618447"/>
    <lineage>
        <taxon>Bacteria</taxon>
        <taxon>Candidatus Gottesmaniibacteriota</taxon>
    </lineage>
</organism>
<evidence type="ECO:0000313" key="9">
    <source>
        <dbReference type="EMBL" id="KKT37050.1"/>
    </source>
</evidence>
<dbReference type="Gene3D" id="3.40.430.10">
    <property type="entry name" value="Dihydrofolate Reductase, subunit A"/>
    <property type="match status" value="1"/>
</dbReference>
<dbReference type="InterPro" id="IPR024072">
    <property type="entry name" value="DHFR-like_dom_sf"/>
</dbReference>
<accession>A0A0G1GR60</accession>
<evidence type="ECO:0000256" key="6">
    <source>
        <dbReference type="ARBA" id="ARBA00023002"/>
    </source>
</evidence>
<dbReference type="Proteomes" id="UP000034617">
    <property type="component" value="Unassembled WGS sequence"/>
</dbReference>
<keyword evidence="5 7" id="KW-0521">NADP</keyword>
<dbReference type="AlphaFoldDB" id="A0A0G1GR60"/>
<sequence length="164" mass="18323">MNSKLSVIAVVGKNRELGKNNKLLWDIPEDMAWFKEITKGHPVIMGKNTFLSIGHPLPHRVNIVITRDPLFQEAGVTIAHSFEEAINIGKATGNNELFIIGGAKLYSQAVPIADKLYITKVDALRPDADTFFPEYESRFTKKEYEKTIHSSSGYTITFSILTPS</sequence>
<dbReference type="EC" id="1.5.1.3" evidence="3 7"/>
<proteinExistence type="inferred from homology"/>
<dbReference type="PROSITE" id="PS51330">
    <property type="entry name" value="DHFR_2"/>
    <property type="match status" value="1"/>
</dbReference>
<dbReference type="GO" id="GO:0050661">
    <property type="term" value="F:NADP binding"/>
    <property type="evidence" value="ECO:0007669"/>
    <property type="project" value="InterPro"/>
</dbReference>
<dbReference type="Pfam" id="PF00186">
    <property type="entry name" value="DHFR_1"/>
    <property type="match status" value="1"/>
</dbReference>
<comment type="catalytic activity">
    <reaction evidence="7">
        <text>(6S)-5,6,7,8-tetrahydrofolate + NADP(+) = 7,8-dihydrofolate + NADPH + H(+)</text>
        <dbReference type="Rhea" id="RHEA:15009"/>
        <dbReference type="ChEBI" id="CHEBI:15378"/>
        <dbReference type="ChEBI" id="CHEBI:57451"/>
        <dbReference type="ChEBI" id="CHEBI:57453"/>
        <dbReference type="ChEBI" id="CHEBI:57783"/>
        <dbReference type="ChEBI" id="CHEBI:58349"/>
        <dbReference type="EC" id="1.5.1.3"/>
    </reaction>
</comment>
<dbReference type="InterPro" id="IPR012259">
    <property type="entry name" value="DHFR"/>
</dbReference>
<evidence type="ECO:0000256" key="4">
    <source>
        <dbReference type="ARBA" id="ARBA00022563"/>
    </source>
</evidence>
<reference evidence="9 10" key="1">
    <citation type="journal article" date="2015" name="Nature">
        <title>rRNA introns, odd ribosomes, and small enigmatic genomes across a large radiation of phyla.</title>
        <authorList>
            <person name="Brown C.T."/>
            <person name="Hug L.A."/>
            <person name="Thomas B.C."/>
            <person name="Sharon I."/>
            <person name="Castelle C.J."/>
            <person name="Singh A."/>
            <person name="Wilkins M.J."/>
            <person name="Williams K.H."/>
            <person name="Banfield J.F."/>
        </authorList>
    </citation>
    <scope>NUCLEOTIDE SEQUENCE [LARGE SCALE GENOMIC DNA]</scope>
</reference>
<dbReference type="CDD" id="cd00209">
    <property type="entry name" value="DHFR"/>
    <property type="match status" value="1"/>
</dbReference>
<protein>
    <recommendedName>
        <fullName evidence="3 7">Dihydrofolate reductase</fullName>
        <ecNumber evidence="3 7">1.5.1.3</ecNumber>
    </recommendedName>
</protein>
<evidence type="ECO:0000313" key="10">
    <source>
        <dbReference type="Proteomes" id="UP000034617"/>
    </source>
</evidence>
<keyword evidence="6 7" id="KW-0560">Oxidoreductase</keyword>
<dbReference type="GO" id="GO:0046452">
    <property type="term" value="P:dihydrofolate metabolic process"/>
    <property type="evidence" value="ECO:0007669"/>
    <property type="project" value="TreeGrafter"/>
</dbReference>
<dbReference type="GO" id="GO:0006730">
    <property type="term" value="P:one-carbon metabolic process"/>
    <property type="evidence" value="ECO:0007669"/>
    <property type="project" value="UniProtKB-KW"/>
</dbReference>
<dbReference type="PIRSF" id="PIRSF000194">
    <property type="entry name" value="DHFR"/>
    <property type="match status" value="1"/>
</dbReference>
<evidence type="ECO:0000256" key="2">
    <source>
        <dbReference type="ARBA" id="ARBA00009539"/>
    </source>
</evidence>
<dbReference type="PATRIC" id="fig|1618447.3.peg.800"/>